<dbReference type="PANTHER" id="PTHR30068:SF3">
    <property type="entry name" value="PHOSPHOLIPID_GLYCEROL ACYLTRANSFERASE DOMAIN-CONTAINING PROTEIN"/>
    <property type="match status" value="1"/>
</dbReference>
<dbReference type="Pfam" id="PF01553">
    <property type="entry name" value="Acyltransferase"/>
    <property type="match status" value="1"/>
</dbReference>
<dbReference type="RefSeq" id="WP_062648556.1">
    <property type="nucleotide sequence ID" value="NZ_LPUR01000001.1"/>
</dbReference>
<dbReference type="GO" id="GO:0016746">
    <property type="term" value="F:acyltransferase activity"/>
    <property type="evidence" value="ECO:0007669"/>
    <property type="project" value="UniProtKB-KW"/>
</dbReference>
<dbReference type="InterPro" id="IPR002123">
    <property type="entry name" value="Plipid/glycerol_acylTrfase"/>
</dbReference>
<evidence type="ECO:0000313" key="2">
    <source>
        <dbReference type="EMBL" id="KXH85083.1"/>
    </source>
</evidence>
<dbReference type="Proteomes" id="UP000070513">
    <property type="component" value="Unassembled WGS sequence"/>
</dbReference>
<dbReference type="OrthoDB" id="1078132at2"/>
<organism evidence="2 3">
    <name type="scientific">Chryseobacterium kwangjuense</name>
    <dbReference type="NCBI Taxonomy" id="267125"/>
    <lineage>
        <taxon>Bacteria</taxon>
        <taxon>Pseudomonadati</taxon>
        <taxon>Bacteroidota</taxon>
        <taxon>Flavobacteriia</taxon>
        <taxon>Flavobacteriales</taxon>
        <taxon>Weeksellaceae</taxon>
        <taxon>Chryseobacterium group</taxon>
        <taxon>Chryseobacterium</taxon>
    </lineage>
</organism>
<dbReference type="AlphaFoldDB" id="A0A135WJL4"/>
<dbReference type="EMBL" id="LPUR01000001">
    <property type="protein sequence ID" value="KXH85083.1"/>
    <property type="molecule type" value="Genomic_DNA"/>
</dbReference>
<proteinExistence type="predicted"/>
<reference evidence="3" key="1">
    <citation type="submission" date="2015-12" db="EMBL/GenBank/DDBJ databases">
        <title>Genome sequence of a biocontrol rhizobacterium Chryseobacterium kwangjuense strain KJ1R5 isolated from pepper (Capsicum annuum L.).</title>
        <authorList>
            <person name="Jeong J.-J."/>
            <person name="Park H."/>
            <person name="Mannaa M."/>
            <person name="Sang M.K."/>
            <person name="Choi I.-G."/>
            <person name="Kim K.D."/>
        </authorList>
    </citation>
    <scope>NUCLEOTIDE SEQUENCE [LARGE SCALE GENOMIC DNA]</scope>
    <source>
        <strain evidence="3">KJ1R5</strain>
    </source>
</reference>
<accession>A0A135WJL4</accession>
<reference evidence="2 3" key="2">
    <citation type="journal article" date="2016" name="Genome Announc.">
        <title>Draft Genome Sequence of a Biocontrol Rhizobacterium, Chryseobacterium kwangjuense Strain KJ1R5, Isolated from Pepper (Capsicum annuum).</title>
        <authorList>
            <person name="Jeong J.J."/>
            <person name="Park H."/>
            <person name="Park B.H."/>
            <person name="Mannaa M."/>
            <person name="Sang M.K."/>
            <person name="Choi I.G."/>
            <person name="Kim K.D."/>
        </authorList>
    </citation>
    <scope>NUCLEOTIDE SEQUENCE [LARGE SCALE GENOMIC DNA]</scope>
    <source>
        <strain evidence="2 3">KJ1R5</strain>
    </source>
</reference>
<dbReference type="GO" id="GO:0019698">
    <property type="term" value="P:D-galacturonate catabolic process"/>
    <property type="evidence" value="ECO:0007669"/>
    <property type="project" value="TreeGrafter"/>
</dbReference>
<keyword evidence="2" id="KW-0012">Acyltransferase</keyword>
<keyword evidence="2" id="KW-0808">Transferase</keyword>
<name>A0A135WJL4_9FLAO</name>
<gene>
    <name evidence="2" type="ORF">AU378_04830</name>
</gene>
<feature type="domain" description="Phospholipid/glycerol acyltransferase" evidence="1">
    <location>
        <begin position="80"/>
        <end position="224"/>
    </location>
</feature>
<sequence length="381" mass="43780">MSKFDEIRFFDDSEVNEALLGIARDPMMNALMSFTFPDTDKKVWREQFKNIHSVSDFQHNFIAHTIRQILAKSSEGLTTSGFDKLDKNTPYLFISNHRDIVLDTSLINLVLLESGLVMTASAIGDNLVQKPFLHDLAKLNRNFLVQRGLPLREQLKSSQIMSEYIDQLLHHEKRSVWIAQREGRTKDGNDATQQGVLKMLAMAAGDLSVMEYFKTLKIVPVSISYEYDPTDSLKMPQLLAKHREEEYIKGEDEDFMTMLSGVLGQKKRIHLHAGNVIDTELDAIALESDNKNKQLQAIARIIDDSINQNYKLWPTKYIAYDLLHNTTTYADQYTEKEKQLFVRRLEMRIDPSDPVSKEYFLAMYANPLINTMKSGENSSEQ</sequence>
<comment type="caution">
    <text evidence="2">The sequence shown here is derived from an EMBL/GenBank/DDBJ whole genome shotgun (WGS) entry which is preliminary data.</text>
</comment>
<protein>
    <submittedName>
        <fullName evidence="2">Glycerol acyltransferase</fullName>
    </submittedName>
</protein>
<dbReference type="SUPFAM" id="SSF69593">
    <property type="entry name" value="Glycerol-3-phosphate (1)-acyltransferase"/>
    <property type="match status" value="1"/>
</dbReference>
<dbReference type="GO" id="GO:0042840">
    <property type="term" value="P:D-glucuronate catabolic process"/>
    <property type="evidence" value="ECO:0007669"/>
    <property type="project" value="TreeGrafter"/>
</dbReference>
<dbReference type="PANTHER" id="PTHR30068">
    <property type="entry name" value="URONATE ISOMERASE"/>
    <property type="match status" value="1"/>
</dbReference>
<evidence type="ECO:0000259" key="1">
    <source>
        <dbReference type="Pfam" id="PF01553"/>
    </source>
</evidence>
<evidence type="ECO:0000313" key="3">
    <source>
        <dbReference type="Proteomes" id="UP000070513"/>
    </source>
</evidence>